<reference evidence="1" key="1">
    <citation type="journal article" date="2013" name="Genome Biol.">
        <title>Comparative genomics of the core and accessory genomes of 48 Sinorhizobium strains comprising five genospecies.</title>
        <authorList>
            <person name="Sugawara M."/>
            <person name="Epstein B."/>
            <person name="Badgley B.D."/>
            <person name="Unno T."/>
            <person name="Xu L."/>
            <person name="Reese J."/>
            <person name="Gyaneshwar P."/>
            <person name="Denny R."/>
            <person name="Mudge J."/>
            <person name="Bharti A.K."/>
            <person name="Farmer A.D."/>
            <person name="May G.D."/>
            <person name="Woodward J.E."/>
            <person name="Medigue C."/>
            <person name="Vallenet D."/>
            <person name="Lajus A."/>
            <person name="Rouy Z."/>
            <person name="Martinez-Vaz B."/>
            <person name="Tiffin P."/>
            <person name="Young N.D."/>
            <person name="Sadowsky M.J."/>
        </authorList>
    </citation>
    <scope>NUCLEOTIDE SEQUENCE</scope>
    <source>
        <strain evidence="1">M30</strain>
    </source>
</reference>
<protein>
    <submittedName>
        <fullName evidence="1">Uncharacterized protein</fullName>
    </submittedName>
</protein>
<dbReference type="AlphaFoldDB" id="A0A6A7ZV25"/>
<sequence>MADDTLELQASTTAWQIAMQEILRMVVRDLYQSHGEVAFTAHIKRLEEGAVDSIYVSAVSAPLDRLYFEAGWACEKVSRTIWRFAWQVMDLLGATKLSSRAAETDVGRML</sequence>
<dbReference type="RefSeq" id="WP_153318439.1">
    <property type="nucleotide sequence ID" value="NZ_WISP01000142.1"/>
</dbReference>
<accession>A0A6A7ZV25</accession>
<comment type="caution">
    <text evidence="1">The sequence shown here is derived from an EMBL/GenBank/DDBJ whole genome shotgun (WGS) entry which is preliminary data.</text>
</comment>
<evidence type="ECO:0000313" key="1">
    <source>
        <dbReference type="EMBL" id="MQW05751.1"/>
    </source>
</evidence>
<dbReference type="EMBL" id="WISP01000142">
    <property type="protein sequence ID" value="MQW05751.1"/>
    <property type="molecule type" value="Genomic_DNA"/>
</dbReference>
<proteinExistence type="predicted"/>
<organism evidence="1">
    <name type="scientific">Rhizobium meliloti</name>
    <name type="common">Ensifer meliloti</name>
    <name type="synonym">Sinorhizobium meliloti</name>
    <dbReference type="NCBI Taxonomy" id="382"/>
    <lineage>
        <taxon>Bacteria</taxon>
        <taxon>Pseudomonadati</taxon>
        <taxon>Pseudomonadota</taxon>
        <taxon>Alphaproteobacteria</taxon>
        <taxon>Hyphomicrobiales</taxon>
        <taxon>Rhizobiaceae</taxon>
        <taxon>Sinorhizobium/Ensifer group</taxon>
        <taxon>Sinorhizobium</taxon>
    </lineage>
</organism>
<gene>
    <name evidence="1" type="ORF">GHK45_18970</name>
</gene>
<name>A0A6A7ZV25_RHIML</name>